<dbReference type="PATRIC" id="fig|301375.7.peg.275"/>
<dbReference type="SUPFAM" id="SSF47598">
    <property type="entry name" value="Ribbon-helix-helix"/>
    <property type="match status" value="1"/>
</dbReference>
<reference evidence="1 2" key="1">
    <citation type="journal article" date="2015" name="MBio">
        <title>Genome-Resolved Metagenomic Analysis Reveals Roles for Candidate Phyla and Other Microbial Community Members in Biogeochemical Transformations in Oil Reservoirs.</title>
        <authorList>
            <person name="Hu P."/>
            <person name="Tom L."/>
            <person name="Singh A."/>
            <person name="Thomas B.C."/>
            <person name="Baker B.J."/>
            <person name="Piceno Y.M."/>
            <person name="Andersen G.L."/>
            <person name="Banfield J.F."/>
        </authorList>
    </citation>
    <scope>NUCLEOTIDE SEQUENCE [LARGE SCALE GENOMIC DNA]</scope>
    <source>
        <strain evidence="1">57_489</strain>
    </source>
</reference>
<dbReference type="InterPro" id="IPR010985">
    <property type="entry name" value="Ribbon_hlx_hlx"/>
</dbReference>
<evidence type="ECO:0000313" key="1">
    <source>
        <dbReference type="EMBL" id="KUK43569.1"/>
    </source>
</evidence>
<dbReference type="Proteomes" id="UP000057043">
    <property type="component" value="Unassembled WGS sequence"/>
</dbReference>
<comment type="caution">
    <text evidence="1">The sequence shown here is derived from an EMBL/GenBank/DDBJ whole genome shotgun (WGS) entry which is preliminary data.</text>
</comment>
<dbReference type="EMBL" id="LGFT01000064">
    <property type="protein sequence ID" value="KUK43569.1"/>
    <property type="molecule type" value="Genomic_DNA"/>
</dbReference>
<dbReference type="AlphaFoldDB" id="A0A101FSJ3"/>
<gene>
    <name evidence="1" type="ORF">XD72_2062</name>
</gene>
<dbReference type="GO" id="GO:0006355">
    <property type="term" value="P:regulation of DNA-templated transcription"/>
    <property type="evidence" value="ECO:0007669"/>
    <property type="project" value="InterPro"/>
</dbReference>
<protein>
    <recommendedName>
        <fullName evidence="3">CopG family transcriptional regulator</fullName>
    </recommendedName>
</protein>
<evidence type="ECO:0000313" key="2">
    <source>
        <dbReference type="Proteomes" id="UP000057043"/>
    </source>
</evidence>
<evidence type="ECO:0008006" key="3">
    <source>
        <dbReference type="Google" id="ProtNLM"/>
    </source>
</evidence>
<accession>A0A101FSJ3</accession>
<sequence>MRDKVTIKIPRELYENLQEMVVGTGFSSVTEFIVFVMRTLASCGPVNEDSKLSEEEITAIKKRLEKLGYI</sequence>
<proteinExistence type="predicted"/>
<organism evidence="1 2">
    <name type="scientific">Methanothrix harundinacea</name>
    <dbReference type="NCBI Taxonomy" id="301375"/>
    <lineage>
        <taxon>Archaea</taxon>
        <taxon>Methanobacteriati</taxon>
        <taxon>Methanobacteriota</taxon>
        <taxon>Stenosarchaea group</taxon>
        <taxon>Methanomicrobia</taxon>
        <taxon>Methanotrichales</taxon>
        <taxon>Methanotrichaceae</taxon>
        <taxon>Methanothrix</taxon>
    </lineage>
</organism>
<name>A0A101FSJ3_9EURY</name>